<protein>
    <submittedName>
        <fullName evidence="2">Uncharacterized protein</fullName>
    </submittedName>
</protein>
<dbReference type="RefSeq" id="XP_026609127.1">
    <property type="nucleotide sequence ID" value="XM_026743282.1"/>
</dbReference>
<feature type="region of interest" description="Disordered" evidence="1">
    <location>
        <begin position="69"/>
        <end position="188"/>
    </location>
</feature>
<evidence type="ECO:0000313" key="3">
    <source>
        <dbReference type="Proteomes" id="UP000256690"/>
    </source>
</evidence>
<evidence type="ECO:0000256" key="1">
    <source>
        <dbReference type="SAM" id="MobiDB-lite"/>
    </source>
</evidence>
<reference evidence="2 3" key="1">
    <citation type="journal article" date="2018" name="IMA Fungus">
        <title>IMA Genome-F 9: Draft genome sequence of Annulohypoxylon stygium, Aspergillus mulundensis, Berkeleyomyces basicola (syn. Thielaviopsis basicola), Ceratocystis smalleyi, two Cercospora beticola strains, Coleophoma cylindrospora, Fusarium fracticaudum, Phialophora cf. hyalina, and Morchella septimelata.</title>
        <authorList>
            <person name="Wingfield B.D."/>
            <person name="Bills G.F."/>
            <person name="Dong Y."/>
            <person name="Huang W."/>
            <person name="Nel W.J."/>
            <person name="Swalarsk-Parry B.S."/>
            <person name="Vaghefi N."/>
            <person name="Wilken P.M."/>
            <person name="An Z."/>
            <person name="de Beer Z.W."/>
            <person name="De Vos L."/>
            <person name="Chen L."/>
            <person name="Duong T.A."/>
            <person name="Gao Y."/>
            <person name="Hammerbacher A."/>
            <person name="Kikkert J.R."/>
            <person name="Li Y."/>
            <person name="Li H."/>
            <person name="Li K."/>
            <person name="Li Q."/>
            <person name="Liu X."/>
            <person name="Ma X."/>
            <person name="Naidoo K."/>
            <person name="Pethybridge S.J."/>
            <person name="Sun J."/>
            <person name="Steenkamp E.T."/>
            <person name="van der Nest M.A."/>
            <person name="van Wyk S."/>
            <person name="Wingfield M.J."/>
            <person name="Xiong C."/>
            <person name="Yue Q."/>
            <person name="Zhang X."/>
        </authorList>
    </citation>
    <scope>NUCLEOTIDE SEQUENCE [LARGE SCALE GENOMIC DNA]</scope>
    <source>
        <strain evidence="2 3">DSM 5745</strain>
    </source>
</reference>
<dbReference type="GeneID" id="38111636"/>
<dbReference type="STRING" id="1810919.A0A3D8T5Z1"/>
<gene>
    <name evidence="2" type="ORF">DSM5745_01266</name>
</gene>
<comment type="caution">
    <text evidence="2">The sequence shown here is derived from an EMBL/GenBank/DDBJ whole genome shotgun (WGS) entry which is preliminary data.</text>
</comment>
<evidence type="ECO:0000313" key="2">
    <source>
        <dbReference type="EMBL" id="RDW93944.1"/>
    </source>
</evidence>
<accession>A0A3D8T5Z1</accession>
<organism evidence="2 3">
    <name type="scientific">Aspergillus mulundensis</name>
    <dbReference type="NCBI Taxonomy" id="1810919"/>
    <lineage>
        <taxon>Eukaryota</taxon>
        <taxon>Fungi</taxon>
        <taxon>Dikarya</taxon>
        <taxon>Ascomycota</taxon>
        <taxon>Pezizomycotina</taxon>
        <taxon>Eurotiomycetes</taxon>
        <taxon>Eurotiomycetidae</taxon>
        <taxon>Eurotiales</taxon>
        <taxon>Aspergillaceae</taxon>
        <taxon>Aspergillus</taxon>
        <taxon>Aspergillus subgen. Nidulantes</taxon>
    </lineage>
</organism>
<proteinExistence type="predicted"/>
<dbReference type="AlphaFoldDB" id="A0A3D8T5Z1"/>
<dbReference type="OrthoDB" id="5336357at2759"/>
<feature type="compositionally biased region" description="Polar residues" evidence="1">
    <location>
        <begin position="11"/>
        <end position="22"/>
    </location>
</feature>
<keyword evidence="3" id="KW-1185">Reference proteome</keyword>
<feature type="region of interest" description="Disordered" evidence="1">
    <location>
        <begin position="1"/>
        <end position="36"/>
    </location>
</feature>
<dbReference type="EMBL" id="PVWQ01000001">
    <property type="protein sequence ID" value="RDW93944.1"/>
    <property type="molecule type" value="Genomic_DNA"/>
</dbReference>
<sequence>MSLKRKASFPNIASPQSPQTPSARHFTGMDDSPKHLNCRTRKRVMNIRPNDQAVYDKTLRWLFTAQQRVQQIPTPPTEPEHDEDMELEAEAEAVPLPAPDHRQQSLLQFFRPAQPQQHPRPSCPSTPVTRLSGEPARGGAESVSPAASEGGTMTPSRFAGCNMDGDMDIDMDMDVGGGEPTQGPGWMR</sequence>
<feature type="compositionally biased region" description="Acidic residues" evidence="1">
    <location>
        <begin position="80"/>
        <end position="91"/>
    </location>
</feature>
<feature type="compositionally biased region" description="Polar residues" evidence="1">
    <location>
        <begin position="114"/>
        <end position="129"/>
    </location>
</feature>
<name>A0A3D8T5Z1_9EURO</name>
<dbReference type="Proteomes" id="UP000256690">
    <property type="component" value="Unassembled WGS sequence"/>
</dbReference>